<keyword evidence="4 8" id="KW-0028">Amino-acid biosynthesis</keyword>
<keyword evidence="11" id="KW-1185">Reference proteome</keyword>
<dbReference type="NCBIfam" id="TIGR01856">
    <property type="entry name" value="hisJ_fam"/>
    <property type="match status" value="1"/>
</dbReference>
<comment type="catalytic activity">
    <reaction evidence="7 8">
        <text>L-histidinol phosphate + H2O = L-histidinol + phosphate</text>
        <dbReference type="Rhea" id="RHEA:14465"/>
        <dbReference type="ChEBI" id="CHEBI:15377"/>
        <dbReference type="ChEBI" id="CHEBI:43474"/>
        <dbReference type="ChEBI" id="CHEBI:57699"/>
        <dbReference type="ChEBI" id="CHEBI:57980"/>
        <dbReference type="EC" id="3.1.3.15"/>
    </reaction>
</comment>
<sequence length="255" mass="29748">MYSDYHVHSSFSFDSEETLDNIIKKAVSLNMKQIAITDHQDFNWPVKGESPYIDFNRYFDTLNHYADKYKNKIQILKGVELGITMDNVQLCRKLLHNVNFDFVIGSCHVVDNMDPYYYSFWESHTDREAFELYFSTLLDALHSFNSVDTLGHLDYIVRYSPNKDANYCVFDYMDVIDEILKFIITHYIKLEINTAGLAKGLDFPNPHTDIIKRYTELGGKYVTIGSDAHKACDIGFGFNKIEDIANRYNLKIYEK</sequence>
<feature type="domain" description="Polymerase/histidinol phosphatase N-terminal" evidence="9">
    <location>
        <begin position="3"/>
        <end position="85"/>
    </location>
</feature>
<evidence type="ECO:0000256" key="2">
    <source>
        <dbReference type="ARBA" id="ARBA00009152"/>
    </source>
</evidence>
<evidence type="ECO:0000256" key="1">
    <source>
        <dbReference type="ARBA" id="ARBA00004970"/>
    </source>
</evidence>
<gene>
    <name evidence="10" type="ORF">H8S00_09890</name>
</gene>
<dbReference type="EMBL" id="JACOOZ010000006">
    <property type="protein sequence ID" value="MBC5668294.1"/>
    <property type="molecule type" value="Genomic_DNA"/>
</dbReference>
<accession>A0ABR7F3V4</accession>
<dbReference type="Proteomes" id="UP000597877">
    <property type="component" value="Unassembled WGS sequence"/>
</dbReference>
<comment type="similarity">
    <text evidence="2 8">Belongs to the PHP hydrolase family. HisK subfamily.</text>
</comment>
<dbReference type="SMART" id="SM00481">
    <property type="entry name" value="POLIIIAc"/>
    <property type="match status" value="1"/>
</dbReference>
<protein>
    <recommendedName>
        <fullName evidence="3 8">Histidinol-phosphatase</fullName>
        <shortName evidence="8">HolPase</shortName>
        <ecNumber evidence="3 8">3.1.3.15</ecNumber>
    </recommendedName>
</protein>
<evidence type="ECO:0000256" key="6">
    <source>
        <dbReference type="ARBA" id="ARBA00023102"/>
    </source>
</evidence>
<dbReference type="EC" id="3.1.3.15" evidence="3 8"/>
<keyword evidence="6 8" id="KW-0368">Histidine biosynthesis</keyword>
<dbReference type="InterPro" id="IPR004013">
    <property type="entry name" value="PHP_dom"/>
</dbReference>
<dbReference type="SUPFAM" id="SSF89550">
    <property type="entry name" value="PHP domain-like"/>
    <property type="match status" value="1"/>
</dbReference>
<evidence type="ECO:0000313" key="10">
    <source>
        <dbReference type="EMBL" id="MBC5668294.1"/>
    </source>
</evidence>
<reference evidence="10 11" key="1">
    <citation type="submission" date="2020-08" db="EMBL/GenBank/DDBJ databases">
        <title>Genome public.</title>
        <authorList>
            <person name="Liu C."/>
            <person name="Sun Q."/>
        </authorList>
    </citation>
    <scope>NUCLEOTIDE SEQUENCE [LARGE SCALE GENOMIC DNA]</scope>
    <source>
        <strain evidence="10 11">BX4</strain>
    </source>
</reference>
<evidence type="ECO:0000256" key="3">
    <source>
        <dbReference type="ARBA" id="ARBA00013085"/>
    </source>
</evidence>
<dbReference type="PANTHER" id="PTHR21039">
    <property type="entry name" value="HISTIDINOL PHOSPHATASE-RELATED"/>
    <property type="match status" value="1"/>
</dbReference>
<dbReference type="PANTHER" id="PTHR21039:SF0">
    <property type="entry name" value="HISTIDINOL-PHOSPHATASE"/>
    <property type="match status" value="1"/>
</dbReference>
<dbReference type="Gene3D" id="3.20.20.140">
    <property type="entry name" value="Metal-dependent hydrolases"/>
    <property type="match status" value="1"/>
</dbReference>
<dbReference type="InterPro" id="IPR010140">
    <property type="entry name" value="Histidinol_P_phosphatase_HisJ"/>
</dbReference>
<dbReference type="InterPro" id="IPR016195">
    <property type="entry name" value="Pol/histidinol_Pase-like"/>
</dbReference>
<comment type="caution">
    <text evidence="10">The sequence shown here is derived from an EMBL/GenBank/DDBJ whole genome shotgun (WGS) entry which is preliminary data.</text>
</comment>
<organism evidence="10 11">
    <name type="scientific">Eubacterium segne</name>
    <dbReference type="NCBI Taxonomy" id="2763045"/>
    <lineage>
        <taxon>Bacteria</taxon>
        <taxon>Bacillati</taxon>
        <taxon>Bacillota</taxon>
        <taxon>Clostridia</taxon>
        <taxon>Eubacteriales</taxon>
        <taxon>Eubacteriaceae</taxon>
        <taxon>Eubacterium</taxon>
    </lineage>
</organism>
<evidence type="ECO:0000256" key="4">
    <source>
        <dbReference type="ARBA" id="ARBA00022605"/>
    </source>
</evidence>
<evidence type="ECO:0000256" key="8">
    <source>
        <dbReference type="RuleBase" id="RU366003"/>
    </source>
</evidence>
<dbReference type="RefSeq" id="WP_021953898.1">
    <property type="nucleotide sequence ID" value="NZ_JACOOZ010000006.1"/>
</dbReference>
<dbReference type="InterPro" id="IPR003141">
    <property type="entry name" value="Pol/His_phosphatase_N"/>
</dbReference>
<evidence type="ECO:0000256" key="7">
    <source>
        <dbReference type="ARBA" id="ARBA00049158"/>
    </source>
</evidence>
<proteinExistence type="inferred from homology"/>
<name>A0ABR7F3V4_9FIRM</name>
<evidence type="ECO:0000313" key="11">
    <source>
        <dbReference type="Proteomes" id="UP000597877"/>
    </source>
</evidence>
<dbReference type="Pfam" id="PF02811">
    <property type="entry name" value="PHP"/>
    <property type="match status" value="1"/>
</dbReference>
<keyword evidence="5 8" id="KW-0378">Hydrolase</keyword>
<evidence type="ECO:0000259" key="9">
    <source>
        <dbReference type="SMART" id="SM00481"/>
    </source>
</evidence>
<comment type="pathway">
    <text evidence="1 8">Amino-acid biosynthesis; L-histidine biosynthesis; L-histidine from 5-phospho-alpha-D-ribose 1-diphosphate: step 8/9.</text>
</comment>
<evidence type="ECO:0000256" key="5">
    <source>
        <dbReference type="ARBA" id="ARBA00022801"/>
    </source>
</evidence>